<protein>
    <submittedName>
        <fullName evidence="1">Uncharacterized protein</fullName>
    </submittedName>
</protein>
<evidence type="ECO:0000313" key="1">
    <source>
        <dbReference type="EMBL" id="GMR35551.1"/>
    </source>
</evidence>
<feature type="non-terminal residue" evidence="1">
    <location>
        <position position="149"/>
    </location>
</feature>
<keyword evidence="2" id="KW-1185">Reference proteome</keyword>
<organism evidence="1 2">
    <name type="scientific">Pristionchus mayeri</name>
    <dbReference type="NCBI Taxonomy" id="1317129"/>
    <lineage>
        <taxon>Eukaryota</taxon>
        <taxon>Metazoa</taxon>
        <taxon>Ecdysozoa</taxon>
        <taxon>Nematoda</taxon>
        <taxon>Chromadorea</taxon>
        <taxon>Rhabditida</taxon>
        <taxon>Rhabditina</taxon>
        <taxon>Diplogasteromorpha</taxon>
        <taxon>Diplogasteroidea</taxon>
        <taxon>Neodiplogasteridae</taxon>
        <taxon>Pristionchus</taxon>
    </lineage>
</organism>
<evidence type="ECO:0000313" key="2">
    <source>
        <dbReference type="Proteomes" id="UP001328107"/>
    </source>
</evidence>
<accession>A0AAN4Z7H4</accession>
<proteinExistence type="predicted"/>
<dbReference type="Proteomes" id="UP001328107">
    <property type="component" value="Unassembled WGS sequence"/>
</dbReference>
<gene>
    <name evidence="1" type="ORF">PMAYCL1PPCAC_05746</name>
</gene>
<dbReference type="EMBL" id="BTRK01000002">
    <property type="protein sequence ID" value="GMR35551.1"/>
    <property type="molecule type" value="Genomic_DNA"/>
</dbReference>
<dbReference type="Gene3D" id="2.60.40.1910">
    <property type="match status" value="1"/>
</dbReference>
<feature type="non-terminal residue" evidence="1">
    <location>
        <position position="1"/>
    </location>
</feature>
<dbReference type="AlphaFoldDB" id="A0AAN4Z7H4"/>
<comment type="caution">
    <text evidence="1">The sequence shown here is derived from an EMBL/GenBank/DDBJ whole genome shotgun (WGS) entry which is preliminary data.</text>
</comment>
<sequence length="149" mass="17784">LSTRMNSAGKSVFTVMRSNDSVTLHQTRFLSINFNEKHRDSKTRYTLPIFYRINGTQFVKVFRKNETSLTIPVEKYSTFIIDNRYDRLYHIFYKDAPHNTNVSQELRWELQYIYRKSLLAALEQGAIKYVDFAMQAMYYVKQHGFSRLD</sequence>
<name>A0AAN4Z7H4_9BILA</name>
<reference evidence="2" key="1">
    <citation type="submission" date="2022-10" db="EMBL/GenBank/DDBJ databases">
        <title>Genome assembly of Pristionchus species.</title>
        <authorList>
            <person name="Yoshida K."/>
            <person name="Sommer R.J."/>
        </authorList>
    </citation>
    <scope>NUCLEOTIDE SEQUENCE [LARGE SCALE GENOMIC DNA]</scope>
    <source>
        <strain evidence="2">RS5460</strain>
    </source>
</reference>